<proteinExistence type="predicted"/>
<gene>
    <name evidence="1" type="ORF">FHX40_4071</name>
</gene>
<dbReference type="InterPro" id="IPR045499">
    <property type="entry name" value="DUF6492"/>
</dbReference>
<accession>A0A543J3A2</accession>
<comment type="caution">
    <text evidence="1">The sequence shown here is derived from an EMBL/GenBank/DDBJ whole genome shotgun (WGS) entry which is preliminary data.</text>
</comment>
<organism evidence="1 2">
    <name type="scientific">Thermopolyspora flexuosa</name>
    <dbReference type="NCBI Taxonomy" id="103836"/>
    <lineage>
        <taxon>Bacteria</taxon>
        <taxon>Bacillati</taxon>
        <taxon>Actinomycetota</taxon>
        <taxon>Actinomycetes</taxon>
        <taxon>Streptosporangiales</taxon>
        <taxon>Streptosporangiaceae</taxon>
        <taxon>Thermopolyspora</taxon>
    </lineage>
</organism>
<protein>
    <submittedName>
        <fullName evidence="1">Uncharacterized protein</fullName>
    </submittedName>
</protein>
<reference evidence="1 2" key="1">
    <citation type="submission" date="2019-06" db="EMBL/GenBank/DDBJ databases">
        <title>Sequencing the genomes of 1000 actinobacteria strains.</title>
        <authorList>
            <person name="Klenk H.-P."/>
        </authorList>
    </citation>
    <scope>NUCLEOTIDE SEQUENCE [LARGE SCALE GENOMIC DNA]</scope>
    <source>
        <strain evidence="1 2">DSM 43186</strain>
    </source>
</reference>
<evidence type="ECO:0000313" key="2">
    <source>
        <dbReference type="Proteomes" id="UP000319213"/>
    </source>
</evidence>
<dbReference type="AlphaFoldDB" id="A0A543J3A2"/>
<dbReference type="Proteomes" id="UP000319213">
    <property type="component" value="Unassembled WGS sequence"/>
</dbReference>
<evidence type="ECO:0000313" key="1">
    <source>
        <dbReference type="EMBL" id="TQM77309.1"/>
    </source>
</evidence>
<dbReference type="Pfam" id="PF20102">
    <property type="entry name" value="DUF6492"/>
    <property type="match status" value="1"/>
</dbReference>
<dbReference type="EMBL" id="VFPQ01000001">
    <property type="protein sequence ID" value="TQM77309.1"/>
    <property type="molecule type" value="Genomic_DNA"/>
</dbReference>
<dbReference type="RefSeq" id="WP_229788530.1">
    <property type="nucleotide sequence ID" value="NZ_BMPV01000002.1"/>
</dbReference>
<keyword evidence="2" id="KW-1185">Reference proteome</keyword>
<sequence>MSELAVLTPCYRGDAALFPDLHRSVLQFTPEDTVHHVFVPSRDKHLFTQYEGPRCRVWSRSEMLPPYYFRPPFTDVYVNVRRPWPPLRGWVMQQTVKIAAAAQLDADVVLIIDSDAVLVRPTTAKRFVVDGRLCLYREENGVTADMERHVIWHRVARELLGLPPAPPPPLPDYVTPLNFWDPAIVRAMQERIAEVTGKNWMDAFNERLHISEFIVYGVFVDEVLGASGDRPPGDISICHNNWKRSPLSHEEAIAFAERLPREAIAMMISAKSRTPLEVRRAAIRRATEIAAAD</sequence>
<name>A0A543J3A2_9ACTN</name>